<evidence type="ECO:0000256" key="1">
    <source>
        <dbReference type="ARBA" id="ARBA00023015"/>
    </source>
</evidence>
<protein>
    <submittedName>
        <fullName evidence="5">Transcriptional regulator, LacI family</fullName>
    </submittedName>
</protein>
<dbReference type="Pfam" id="PF00356">
    <property type="entry name" value="LacI"/>
    <property type="match status" value="1"/>
</dbReference>
<dbReference type="Gene3D" id="1.10.260.40">
    <property type="entry name" value="lambda repressor-like DNA-binding domains"/>
    <property type="match status" value="1"/>
</dbReference>
<reference evidence="5 6" key="1">
    <citation type="submission" date="2016-10" db="EMBL/GenBank/DDBJ databases">
        <authorList>
            <person name="de Groot N.N."/>
        </authorList>
    </citation>
    <scope>NUCLEOTIDE SEQUENCE [LARGE SCALE GENOMIC DNA]</scope>
    <source>
        <strain evidence="5 6">DSM 23142</strain>
    </source>
</reference>
<dbReference type="RefSeq" id="WP_091486990.1">
    <property type="nucleotide sequence ID" value="NZ_LT629692.1"/>
</dbReference>
<dbReference type="STRING" id="370764.SAMN04489810_0893"/>
<dbReference type="InterPro" id="IPR000843">
    <property type="entry name" value="HTH_LacI"/>
</dbReference>
<dbReference type="AlphaFoldDB" id="A0A1G7VYT1"/>
<dbReference type="SUPFAM" id="SSF47413">
    <property type="entry name" value="lambda repressor-like DNA-binding domains"/>
    <property type="match status" value="1"/>
</dbReference>
<dbReference type="Gene3D" id="3.40.50.2300">
    <property type="match status" value="2"/>
</dbReference>
<evidence type="ECO:0000256" key="3">
    <source>
        <dbReference type="ARBA" id="ARBA00023163"/>
    </source>
</evidence>
<dbReference type="EMBL" id="LT629692">
    <property type="protein sequence ID" value="SDG64925.1"/>
    <property type="molecule type" value="Genomic_DNA"/>
</dbReference>
<keyword evidence="2" id="KW-0238">DNA-binding</keyword>
<dbReference type="PROSITE" id="PS00356">
    <property type="entry name" value="HTH_LACI_1"/>
    <property type="match status" value="1"/>
</dbReference>
<dbReference type="Pfam" id="PF13377">
    <property type="entry name" value="Peripla_BP_3"/>
    <property type="match status" value="1"/>
</dbReference>
<dbReference type="CDD" id="cd06267">
    <property type="entry name" value="PBP1_LacI_sugar_binding-like"/>
    <property type="match status" value="1"/>
</dbReference>
<gene>
    <name evidence="5" type="ORF">SAMN04489810_0893</name>
</gene>
<dbReference type="CDD" id="cd01392">
    <property type="entry name" value="HTH_LacI"/>
    <property type="match status" value="1"/>
</dbReference>
<evidence type="ECO:0000256" key="2">
    <source>
        <dbReference type="ARBA" id="ARBA00023125"/>
    </source>
</evidence>
<proteinExistence type="predicted"/>
<accession>A0A1G7VYT1</accession>
<name>A0A1G7VYT1_9MICO</name>
<organism evidence="5 6">
    <name type="scientific">Microbacterium pygmaeum</name>
    <dbReference type="NCBI Taxonomy" id="370764"/>
    <lineage>
        <taxon>Bacteria</taxon>
        <taxon>Bacillati</taxon>
        <taxon>Actinomycetota</taxon>
        <taxon>Actinomycetes</taxon>
        <taxon>Micrococcales</taxon>
        <taxon>Microbacteriaceae</taxon>
        <taxon>Microbacterium</taxon>
    </lineage>
</organism>
<evidence type="ECO:0000313" key="5">
    <source>
        <dbReference type="EMBL" id="SDG64925.1"/>
    </source>
</evidence>
<dbReference type="InterPro" id="IPR028082">
    <property type="entry name" value="Peripla_BP_I"/>
</dbReference>
<keyword evidence="1" id="KW-0805">Transcription regulation</keyword>
<dbReference type="SMART" id="SM00354">
    <property type="entry name" value="HTH_LACI"/>
    <property type="match status" value="1"/>
</dbReference>
<dbReference type="Proteomes" id="UP000199009">
    <property type="component" value="Chromosome I"/>
</dbReference>
<evidence type="ECO:0000313" key="6">
    <source>
        <dbReference type="Proteomes" id="UP000199009"/>
    </source>
</evidence>
<dbReference type="PROSITE" id="PS50932">
    <property type="entry name" value="HTH_LACI_2"/>
    <property type="match status" value="1"/>
</dbReference>
<dbReference type="SUPFAM" id="SSF53822">
    <property type="entry name" value="Periplasmic binding protein-like I"/>
    <property type="match status" value="1"/>
</dbReference>
<feature type="domain" description="HTH lacI-type" evidence="4">
    <location>
        <begin position="10"/>
        <end position="64"/>
    </location>
</feature>
<keyword evidence="6" id="KW-1185">Reference proteome</keyword>
<dbReference type="GO" id="GO:0003700">
    <property type="term" value="F:DNA-binding transcription factor activity"/>
    <property type="evidence" value="ECO:0007669"/>
    <property type="project" value="TreeGrafter"/>
</dbReference>
<dbReference type="PANTHER" id="PTHR30146:SF109">
    <property type="entry name" value="HTH-TYPE TRANSCRIPTIONAL REGULATOR GALS"/>
    <property type="match status" value="1"/>
</dbReference>
<dbReference type="InterPro" id="IPR046335">
    <property type="entry name" value="LacI/GalR-like_sensor"/>
</dbReference>
<sequence length="336" mass="35355">MVSGDAGRPVTIDDVATQAQVSRATVSRVMNGLATVDPAIAERVRRAVELLQYRPSETARSLSLGRTNTVAVLVPDLANPMFQSILRGVTRAAAEDGFRVLVGDTQETPDAERDAAIQARRRCDALVLCAPRMGETDLEAVLAAASPVAVVNRGIEAGAVPQVSMDYEQAIGLLVEHLVGLGHRHLVYAGGPPTSASNRLRGLGLDAALARRPDLRIDRVSVGSTLEDGFASAAQVLGTGASAVLAFNDLVALGLLSRLRELDVAVPERLSVVGVDDIPFARFSTPALTTVHVPQEALGVQAWRQLHQVMRGDGAPGPLWLEGSLEVRASTGPVPA</sequence>
<dbReference type="OrthoDB" id="3258243at2"/>
<dbReference type="GO" id="GO:0000976">
    <property type="term" value="F:transcription cis-regulatory region binding"/>
    <property type="evidence" value="ECO:0007669"/>
    <property type="project" value="TreeGrafter"/>
</dbReference>
<evidence type="ECO:0000259" key="4">
    <source>
        <dbReference type="PROSITE" id="PS50932"/>
    </source>
</evidence>
<dbReference type="InterPro" id="IPR010982">
    <property type="entry name" value="Lambda_DNA-bd_dom_sf"/>
</dbReference>
<dbReference type="PANTHER" id="PTHR30146">
    <property type="entry name" value="LACI-RELATED TRANSCRIPTIONAL REPRESSOR"/>
    <property type="match status" value="1"/>
</dbReference>
<keyword evidence="3" id="KW-0804">Transcription</keyword>